<protein>
    <submittedName>
        <fullName evidence="2">Uncharacterized protein</fullName>
    </submittedName>
</protein>
<accession>A0AAE0BWZ4</accession>
<evidence type="ECO:0000313" key="3">
    <source>
        <dbReference type="Proteomes" id="UP001190700"/>
    </source>
</evidence>
<dbReference type="Proteomes" id="UP001190700">
    <property type="component" value="Unassembled WGS sequence"/>
</dbReference>
<evidence type="ECO:0000313" key="2">
    <source>
        <dbReference type="EMBL" id="KAK3243335.1"/>
    </source>
</evidence>
<feature type="region of interest" description="Disordered" evidence="1">
    <location>
        <begin position="442"/>
        <end position="494"/>
    </location>
</feature>
<feature type="region of interest" description="Disordered" evidence="1">
    <location>
        <begin position="264"/>
        <end position="292"/>
    </location>
</feature>
<keyword evidence="3" id="KW-1185">Reference proteome</keyword>
<proteinExistence type="predicted"/>
<dbReference type="AlphaFoldDB" id="A0AAE0BWZ4"/>
<feature type="compositionally biased region" description="Basic and acidic residues" evidence="1">
    <location>
        <begin position="484"/>
        <end position="494"/>
    </location>
</feature>
<gene>
    <name evidence="2" type="ORF">CYMTET_47005</name>
</gene>
<name>A0AAE0BWZ4_9CHLO</name>
<evidence type="ECO:0000256" key="1">
    <source>
        <dbReference type="SAM" id="MobiDB-lite"/>
    </source>
</evidence>
<comment type="caution">
    <text evidence="2">The sequence shown here is derived from an EMBL/GenBank/DDBJ whole genome shotgun (WGS) entry which is preliminary data.</text>
</comment>
<sequence>MKLSPAGDPDTAPVPAASVGGDSDGGLRGTLTKVMTEDGKLVAVVRKGNMAAKVVPVILSYATDTLVTEGKILSTLMETQDGGYLSTHQPSAWQTQLRGVHEVEWVGSRGFESMQAVRDFVAMAGFVVADVPALGDCWLWAVAAELGKGWVKFQYNGMVLCNGKLRENLVLTYDEGNFNWELTPEARKQLSTAYESGTDEGLLLLAASAKRCIQVYRIHPPEDEWKLRMPNAVSYPYEPDTPQTNQFPPFTMQLYGPPRGVTLDSSQPISSPAGKKAYRERPARGRLKSARAGEPYAAETSIMAVPPGFDVDAGLIVNNKKAIKRDPLANHRFELAVQNLVEKYKESELPLTNPQASKILSDRLRNRRATIPKQKGMTMAAFQRMDMDACIKFNRHTRANKERAKPGNTAYACRVQRATIPPEQPDLPDVAADIPERAGSPRLLAQQPAVQRAEGPDVVNIPEWDAISEQLSQIDQEQQASDNRGAREDVSGTG</sequence>
<reference evidence="2 3" key="1">
    <citation type="journal article" date="2015" name="Genome Biol. Evol.">
        <title>Comparative Genomics of a Bacterivorous Green Alga Reveals Evolutionary Causalities and Consequences of Phago-Mixotrophic Mode of Nutrition.</title>
        <authorList>
            <person name="Burns J.A."/>
            <person name="Paasch A."/>
            <person name="Narechania A."/>
            <person name="Kim E."/>
        </authorList>
    </citation>
    <scope>NUCLEOTIDE SEQUENCE [LARGE SCALE GENOMIC DNA]</scope>
    <source>
        <strain evidence="2 3">PLY_AMNH</strain>
    </source>
</reference>
<organism evidence="2 3">
    <name type="scientific">Cymbomonas tetramitiformis</name>
    <dbReference type="NCBI Taxonomy" id="36881"/>
    <lineage>
        <taxon>Eukaryota</taxon>
        <taxon>Viridiplantae</taxon>
        <taxon>Chlorophyta</taxon>
        <taxon>Pyramimonadophyceae</taxon>
        <taxon>Pyramimonadales</taxon>
        <taxon>Pyramimonadaceae</taxon>
        <taxon>Cymbomonas</taxon>
    </lineage>
</organism>
<feature type="region of interest" description="Disordered" evidence="1">
    <location>
        <begin position="1"/>
        <end position="30"/>
    </location>
</feature>
<dbReference type="EMBL" id="LGRX02032949">
    <property type="protein sequence ID" value="KAK3243335.1"/>
    <property type="molecule type" value="Genomic_DNA"/>
</dbReference>
<feature type="compositionally biased region" description="Polar residues" evidence="1">
    <location>
        <begin position="469"/>
        <end position="482"/>
    </location>
</feature>